<reference evidence="1 2" key="1">
    <citation type="submission" date="2020-10" db="EMBL/GenBank/DDBJ databases">
        <title>Sequencing the genomes of 1000 actinobacteria strains.</title>
        <authorList>
            <person name="Klenk H.-P."/>
        </authorList>
    </citation>
    <scope>NUCLEOTIDE SEQUENCE [LARGE SCALE GENOMIC DNA]</scope>
    <source>
        <strain evidence="1 2">DSM 43748</strain>
    </source>
</reference>
<comment type="caution">
    <text evidence="1">The sequence shown here is derived from an EMBL/GenBank/DDBJ whole genome shotgun (WGS) entry which is preliminary data.</text>
</comment>
<sequence length="50" mass="5586">MAQSLRETTSVRDHVPLSLGSDSVETLSWWSSSQAGWAGRVPSELRKNRE</sequence>
<protein>
    <submittedName>
        <fullName evidence="1">Uncharacterized protein</fullName>
    </submittedName>
</protein>
<dbReference type="RefSeq" id="WP_192778161.1">
    <property type="nucleotide sequence ID" value="NZ_BAAASY010000046.1"/>
</dbReference>
<gene>
    <name evidence="1" type="ORF">H4W81_006405</name>
</gene>
<organism evidence="1 2">
    <name type="scientific">Nonomuraea africana</name>
    <dbReference type="NCBI Taxonomy" id="46171"/>
    <lineage>
        <taxon>Bacteria</taxon>
        <taxon>Bacillati</taxon>
        <taxon>Actinomycetota</taxon>
        <taxon>Actinomycetes</taxon>
        <taxon>Streptosporangiales</taxon>
        <taxon>Streptosporangiaceae</taxon>
        <taxon>Nonomuraea</taxon>
    </lineage>
</organism>
<evidence type="ECO:0000313" key="1">
    <source>
        <dbReference type="EMBL" id="MBE1563626.1"/>
    </source>
</evidence>
<accession>A0ABR9KNM4</accession>
<dbReference type="Proteomes" id="UP000661607">
    <property type="component" value="Unassembled WGS sequence"/>
</dbReference>
<proteinExistence type="predicted"/>
<dbReference type="EMBL" id="JADBEF010000001">
    <property type="protein sequence ID" value="MBE1563626.1"/>
    <property type="molecule type" value="Genomic_DNA"/>
</dbReference>
<keyword evidence="2" id="KW-1185">Reference proteome</keyword>
<name>A0ABR9KNM4_9ACTN</name>
<evidence type="ECO:0000313" key="2">
    <source>
        <dbReference type="Proteomes" id="UP000661607"/>
    </source>
</evidence>